<dbReference type="EMBL" id="CP009518">
    <property type="protein sequence ID" value="AKB84193.1"/>
    <property type="molecule type" value="Genomic_DNA"/>
</dbReference>
<feature type="transmembrane region" description="Helical" evidence="1">
    <location>
        <begin position="37"/>
        <end position="55"/>
    </location>
</feature>
<dbReference type="AlphaFoldDB" id="A0A0E3SQA5"/>
<keyword evidence="1" id="KW-1133">Transmembrane helix</keyword>
<keyword evidence="1" id="KW-0812">Transmembrane</keyword>
<organism evidence="2 3">
    <name type="scientific">Methanococcoides methylutens MM1</name>
    <dbReference type="NCBI Taxonomy" id="1434104"/>
    <lineage>
        <taxon>Archaea</taxon>
        <taxon>Methanobacteriati</taxon>
        <taxon>Methanobacteriota</taxon>
        <taxon>Stenosarchaea group</taxon>
        <taxon>Methanomicrobia</taxon>
        <taxon>Methanosarcinales</taxon>
        <taxon>Methanosarcinaceae</taxon>
        <taxon>Methanococcoides</taxon>
    </lineage>
</organism>
<dbReference type="Proteomes" id="UP000033048">
    <property type="component" value="Chromosome"/>
</dbReference>
<name>A0A0E3SQA5_METMT</name>
<evidence type="ECO:0000313" key="2">
    <source>
        <dbReference type="EMBL" id="AKB84193.1"/>
    </source>
</evidence>
<proteinExistence type="predicted"/>
<feature type="transmembrane region" description="Helical" evidence="1">
    <location>
        <begin position="7"/>
        <end position="25"/>
    </location>
</feature>
<accession>A0A0E3SQA5</accession>
<gene>
    <name evidence="2" type="ORF">MCMEM_0140</name>
</gene>
<evidence type="ECO:0000313" key="3">
    <source>
        <dbReference type="Proteomes" id="UP000033048"/>
    </source>
</evidence>
<dbReference type="STRING" id="1434104.MCMEM_0140"/>
<sequence>MMDTRDIVFSLVMIVSSFVLTYEWLGRFKYSPANSLIILSAIVLVGALAAMILSVDIRLRKIEKALDEKERSLRINVQSIESSMDKKMNEVISVVDEAMDTVNRRTYR</sequence>
<keyword evidence="1" id="KW-0472">Membrane</keyword>
<reference evidence="2 3" key="1">
    <citation type="submission" date="2014-07" db="EMBL/GenBank/DDBJ databases">
        <title>Methanogenic archaea and the global carbon cycle.</title>
        <authorList>
            <person name="Henriksen J.R."/>
            <person name="Luke J."/>
            <person name="Reinhart S."/>
            <person name="Benedict M.N."/>
            <person name="Youngblut N.D."/>
            <person name="Metcalf M.E."/>
            <person name="Whitaker R.J."/>
            <person name="Metcalf W.W."/>
        </authorList>
    </citation>
    <scope>NUCLEOTIDE SEQUENCE [LARGE SCALE GENOMIC DNA]</scope>
    <source>
        <strain evidence="2 3">MM1</strain>
    </source>
</reference>
<evidence type="ECO:0000256" key="1">
    <source>
        <dbReference type="SAM" id="Phobius"/>
    </source>
</evidence>
<dbReference type="HOGENOM" id="CLU_174501_0_0_2"/>
<protein>
    <submittedName>
        <fullName evidence="2">Uncharacterized protein</fullName>
    </submittedName>
</protein>
<keyword evidence="3" id="KW-1185">Reference proteome</keyword>
<dbReference type="KEGG" id="mmet:MCMEM_0140"/>